<keyword evidence="2" id="KW-0489">Methyltransferase</keyword>
<keyword evidence="3" id="KW-0808">Transferase</keyword>
<dbReference type="SFLD" id="SFLDG01123">
    <property type="entry name" value="methyltransferase_(Class_B)"/>
    <property type="match status" value="1"/>
</dbReference>
<dbReference type="Pfam" id="PF04055">
    <property type="entry name" value="Radical_SAM"/>
    <property type="match status" value="1"/>
</dbReference>
<proteinExistence type="predicted"/>
<evidence type="ECO:0000313" key="9">
    <source>
        <dbReference type="EMBL" id="MBM7616204.1"/>
    </source>
</evidence>
<dbReference type="Proteomes" id="UP001314796">
    <property type="component" value="Unassembled WGS sequence"/>
</dbReference>
<dbReference type="InterPro" id="IPR006638">
    <property type="entry name" value="Elp3/MiaA/NifB-like_rSAM"/>
</dbReference>
<dbReference type="SUPFAM" id="SSF102114">
    <property type="entry name" value="Radical SAM enzymes"/>
    <property type="match status" value="1"/>
</dbReference>
<evidence type="ECO:0000313" key="10">
    <source>
        <dbReference type="Proteomes" id="UP001314796"/>
    </source>
</evidence>
<dbReference type="InterPro" id="IPR007197">
    <property type="entry name" value="rSAM"/>
</dbReference>
<feature type="domain" description="B12-binding" evidence="8">
    <location>
        <begin position="15"/>
        <end position="160"/>
    </location>
</feature>
<name>A0ABS2NTA7_9FIRM</name>
<dbReference type="PANTHER" id="PTHR43409:SF7">
    <property type="entry name" value="BLL1977 PROTEIN"/>
    <property type="match status" value="1"/>
</dbReference>
<dbReference type="InterPro" id="IPR023404">
    <property type="entry name" value="rSAM_horseshoe"/>
</dbReference>
<dbReference type="SMART" id="SM00729">
    <property type="entry name" value="Elp3"/>
    <property type="match status" value="1"/>
</dbReference>
<comment type="caution">
    <text evidence="9">The sequence shown here is derived from an EMBL/GenBank/DDBJ whole genome shotgun (WGS) entry which is preliminary data.</text>
</comment>
<dbReference type="InterPro" id="IPR058240">
    <property type="entry name" value="rSAM_sf"/>
</dbReference>
<organism evidence="9 10">
    <name type="scientific">Alkaliphilus hydrothermalis</name>
    <dbReference type="NCBI Taxonomy" id="1482730"/>
    <lineage>
        <taxon>Bacteria</taxon>
        <taxon>Bacillati</taxon>
        <taxon>Bacillota</taxon>
        <taxon>Clostridia</taxon>
        <taxon>Peptostreptococcales</taxon>
        <taxon>Natronincolaceae</taxon>
        <taxon>Alkaliphilus</taxon>
    </lineage>
</organism>
<dbReference type="Gene3D" id="3.80.30.20">
    <property type="entry name" value="tm_1862 like domain"/>
    <property type="match status" value="1"/>
</dbReference>
<dbReference type="SFLD" id="SFLDS00029">
    <property type="entry name" value="Radical_SAM"/>
    <property type="match status" value="1"/>
</dbReference>
<accession>A0ABS2NTA7</accession>
<gene>
    <name evidence="9" type="ORF">JOC73_002786</name>
</gene>
<dbReference type="Gene3D" id="3.40.50.280">
    <property type="entry name" value="Cobalamin-binding domain"/>
    <property type="match status" value="1"/>
</dbReference>
<keyword evidence="5" id="KW-0479">Metal-binding</keyword>
<comment type="cofactor">
    <cofactor evidence="1">
        <name>[4Fe-4S] cluster</name>
        <dbReference type="ChEBI" id="CHEBI:49883"/>
    </cofactor>
</comment>
<keyword evidence="7" id="KW-0411">Iron-sulfur</keyword>
<dbReference type="PANTHER" id="PTHR43409">
    <property type="entry name" value="ANAEROBIC MAGNESIUM-PROTOPORPHYRIN IX MONOMETHYL ESTER CYCLASE-RELATED"/>
    <property type="match status" value="1"/>
</dbReference>
<evidence type="ECO:0000256" key="5">
    <source>
        <dbReference type="ARBA" id="ARBA00022723"/>
    </source>
</evidence>
<keyword evidence="4" id="KW-0949">S-adenosyl-L-methionine</keyword>
<evidence type="ECO:0000256" key="1">
    <source>
        <dbReference type="ARBA" id="ARBA00001966"/>
    </source>
</evidence>
<dbReference type="InterPro" id="IPR006158">
    <property type="entry name" value="Cobalamin-bd"/>
</dbReference>
<dbReference type="RefSeq" id="WP_204404186.1">
    <property type="nucleotide sequence ID" value="NZ_JAFBEE010000027.1"/>
</dbReference>
<dbReference type="Pfam" id="PF02310">
    <property type="entry name" value="B12-binding"/>
    <property type="match status" value="1"/>
</dbReference>
<reference evidence="9 10" key="1">
    <citation type="submission" date="2021-01" db="EMBL/GenBank/DDBJ databases">
        <title>Genomic Encyclopedia of Type Strains, Phase IV (KMG-IV): sequencing the most valuable type-strain genomes for metagenomic binning, comparative biology and taxonomic classification.</title>
        <authorList>
            <person name="Goeker M."/>
        </authorList>
    </citation>
    <scope>NUCLEOTIDE SEQUENCE [LARGE SCALE GENOMIC DNA]</scope>
    <source>
        <strain evidence="9 10">DSM 25890</strain>
    </source>
</reference>
<keyword evidence="6" id="KW-0408">Iron</keyword>
<dbReference type="InterPro" id="IPR034466">
    <property type="entry name" value="Methyltransferase_Class_B"/>
</dbReference>
<sequence length="580" mass="67246">MEKNFRVCLVLPRSKVRRSSAISMAGAEHLGQASLASVLRQEGYPVELINYQLVDFFNEWDNLEKNEFDILESAEYILRFNPDMVGFCVTSMTFDSASELSIQLKQIKPDIKIVWGGPQSTLEASNIIENEDYIDCIAVGDGEETIIDLADAFLQKKSISDIEGICYKESGKVINKGLRTPPELSDKPFAARDILDKMKRQVDQIKEARMTTSRGCTHKCSFCIDSKRYNRKWYARDAKHVVDEMEMLQKNYGIEVLWISDDNYLTSATHTKKRARAIAEEIIKRDLKVAYRVRFRADAFDIDNKDDHELLEILRKSGLSMAFIGFESGSETRLQQYSKNVTLKQYYDIVELCNHYGIGIQVGFIMFDPFTRFQYIREDINFLCDIRESYLFSNYIQSLDVFTGTPIFEEMREKGLVTKDFGYKSSYCDYVFEDKKVETLARNMENLHTSEAIVRDKILQRLNILDIPNIVIEMKEKVELNEITPDVVEEFVKQKDEIFLNLNLENRDFFLKCIDLAENEWDDVTYENYKIAINEIVDAYLSQLIDLLDEYKERVGYTTSYTTFWGDGQTEANVSTSCNI</sequence>
<dbReference type="SFLD" id="SFLDG01082">
    <property type="entry name" value="B12-binding_domain_containing"/>
    <property type="match status" value="1"/>
</dbReference>
<evidence type="ECO:0000259" key="8">
    <source>
        <dbReference type="PROSITE" id="PS51332"/>
    </source>
</evidence>
<evidence type="ECO:0000256" key="2">
    <source>
        <dbReference type="ARBA" id="ARBA00022603"/>
    </source>
</evidence>
<protein>
    <submittedName>
        <fullName evidence="9">Radical SAM superfamily enzyme YgiQ (UPF0313 family)</fullName>
    </submittedName>
</protein>
<dbReference type="PROSITE" id="PS51332">
    <property type="entry name" value="B12_BINDING"/>
    <property type="match status" value="1"/>
</dbReference>
<evidence type="ECO:0000256" key="6">
    <source>
        <dbReference type="ARBA" id="ARBA00023004"/>
    </source>
</evidence>
<dbReference type="CDD" id="cd02068">
    <property type="entry name" value="radical_SAM_B12_BD"/>
    <property type="match status" value="1"/>
</dbReference>
<dbReference type="EMBL" id="JAFBEE010000027">
    <property type="protein sequence ID" value="MBM7616204.1"/>
    <property type="molecule type" value="Genomic_DNA"/>
</dbReference>
<evidence type="ECO:0000256" key="7">
    <source>
        <dbReference type="ARBA" id="ARBA00023014"/>
    </source>
</evidence>
<evidence type="ECO:0000256" key="3">
    <source>
        <dbReference type="ARBA" id="ARBA00022679"/>
    </source>
</evidence>
<keyword evidence="10" id="KW-1185">Reference proteome</keyword>
<evidence type="ECO:0000256" key="4">
    <source>
        <dbReference type="ARBA" id="ARBA00022691"/>
    </source>
</evidence>
<dbReference type="InterPro" id="IPR051198">
    <property type="entry name" value="BchE-like"/>
</dbReference>